<dbReference type="PATRIC" id="fig|398512.5.peg.4994"/>
<proteinExistence type="predicted"/>
<dbReference type="AlphaFoldDB" id="A0A0L6JUJ0"/>
<comment type="caution">
    <text evidence="1">The sequence shown here is derived from an EMBL/GenBank/DDBJ whole genome shotgun (WGS) entry which is preliminary data.</text>
</comment>
<evidence type="ECO:0000313" key="2">
    <source>
        <dbReference type="Proteomes" id="UP000036923"/>
    </source>
</evidence>
<dbReference type="EMBL" id="LGTC01000001">
    <property type="protein sequence ID" value="KNY29488.1"/>
    <property type="molecule type" value="Genomic_DNA"/>
</dbReference>
<dbReference type="OrthoDB" id="1705555at2"/>
<dbReference type="STRING" id="398512.Bccel_4762"/>
<dbReference type="Proteomes" id="UP000036923">
    <property type="component" value="Unassembled WGS sequence"/>
</dbReference>
<dbReference type="eggNOG" id="ENOG5032SQ6">
    <property type="taxonomic scope" value="Bacteria"/>
</dbReference>
<sequence length="191" mass="22639">MRKESRVMKQCTLLYKGLNIDRLAVLHKTKLLLEIYRPVVWSTQNRLNEVCETTACYWSKNLEHALDYLENFAPEIERDKFNQKVHSLFETHWLISMIDSAMSKIYEYPDNGKLYHEILVKQYMTVIKYSEQEMLELLNMERSTYYDKKREAIDLFAICLWGYTIPTLKGIIVGQEGEGIPSFFYQSVDPD</sequence>
<accession>A0A0L6JUJ0</accession>
<gene>
    <name evidence="1" type="ORF">Bccel_4762</name>
</gene>
<dbReference type="RefSeq" id="WP_036935488.1">
    <property type="nucleotide sequence ID" value="NZ_JQKC01000001.1"/>
</dbReference>
<organism evidence="1 2">
    <name type="scientific">Pseudobacteroides cellulosolvens ATCC 35603 = DSM 2933</name>
    <dbReference type="NCBI Taxonomy" id="398512"/>
    <lineage>
        <taxon>Bacteria</taxon>
        <taxon>Bacillati</taxon>
        <taxon>Bacillota</taxon>
        <taxon>Clostridia</taxon>
        <taxon>Eubacteriales</taxon>
        <taxon>Oscillospiraceae</taxon>
        <taxon>Pseudobacteroides</taxon>
    </lineage>
</organism>
<evidence type="ECO:0000313" key="1">
    <source>
        <dbReference type="EMBL" id="KNY29488.1"/>
    </source>
</evidence>
<reference evidence="2" key="1">
    <citation type="submission" date="2015-07" db="EMBL/GenBank/DDBJ databases">
        <title>Near-Complete Genome Sequence of the Cellulolytic Bacterium Bacteroides (Pseudobacteroides) cellulosolvens ATCC 35603.</title>
        <authorList>
            <person name="Dassa B."/>
            <person name="Utturkar S.M."/>
            <person name="Klingeman D.M."/>
            <person name="Hurt R.A."/>
            <person name="Keller M."/>
            <person name="Xu J."/>
            <person name="Reddy Y.H.K."/>
            <person name="Borovok I."/>
            <person name="Grinberg I.R."/>
            <person name="Lamed R."/>
            <person name="Zhivin O."/>
            <person name="Bayer E.A."/>
            <person name="Brown S.D."/>
        </authorList>
    </citation>
    <scope>NUCLEOTIDE SEQUENCE [LARGE SCALE GENOMIC DNA]</scope>
    <source>
        <strain evidence="2">DSM 2933</strain>
    </source>
</reference>
<protein>
    <submittedName>
        <fullName evidence="1">Uncharacterized protein</fullName>
    </submittedName>
</protein>
<keyword evidence="2" id="KW-1185">Reference proteome</keyword>
<name>A0A0L6JUJ0_9FIRM</name>